<feature type="chain" id="PRO_5042531245" description="RlpA-like protein double-psi beta-barrel domain-containing protein" evidence="2">
    <location>
        <begin position="19"/>
        <end position="92"/>
    </location>
</feature>
<evidence type="ECO:0000313" key="4">
    <source>
        <dbReference type="Proteomes" id="UP000094043"/>
    </source>
</evidence>
<organism evidence="3 4">
    <name type="scientific">Cryptococcus depauperatus CBS 7841</name>
    <dbReference type="NCBI Taxonomy" id="1295531"/>
    <lineage>
        <taxon>Eukaryota</taxon>
        <taxon>Fungi</taxon>
        <taxon>Dikarya</taxon>
        <taxon>Basidiomycota</taxon>
        <taxon>Agaricomycotina</taxon>
        <taxon>Tremellomycetes</taxon>
        <taxon>Tremellales</taxon>
        <taxon>Cryptococcaceae</taxon>
        <taxon>Cryptococcus</taxon>
    </lineage>
</organism>
<reference evidence="3" key="2">
    <citation type="journal article" date="2022" name="Elife">
        <title>Obligate sexual reproduction of a homothallic fungus closely related to the Cryptococcus pathogenic species complex.</title>
        <authorList>
            <person name="Passer A.R."/>
            <person name="Clancey S.A."/>
            <person name="Shea T."/>
            <person name="David-Palma M."/>
            <person name="Averette A.F."/>
            <person name="Boekhout T."/>
            <person name="Porcel B.M."/>
            <person name="Nowrousian M."/>
            <person name="Cuomo C.A."/>
            <person name="Sun S."/>
            <person name="Heitman J."/>
            <person name="Coelho M.A."/>
        </authorList>
    </citation>
    <scope>NUCLEOTIDE SEQUENCE</scope>
    <source>
        <strain evidence="3">CBS 7841</strain>
    </source>
</reference>
<accession>A0AAJ8JMI3</accession>
<protein>
    <recommendedName>
        <fullName evidence="5">RlpA-like protein double-psi beta-barrel domain-containing protein</fullName>
    </recommendedName>
</protein>
<dbReference type="InterPro" id="IPR051477">
    <property type="entry name" value="Expansin_CellWall"/>
</dbReference>
<dbReference type="Gene3D" id="2.40.40.10">
    <property type="entry name" value="RlpA-like domain"/>
    <property type="match status" value="1"/>
</dbReference>
<dbReference type="GeneID" id="91084384"/>
<keyword evidence="1 2" id="KW-0732">Signal</keyword>
<sequence>MVSKLFAATVVLAAPVESEIEKRATTYSKRATFYTVVITNKQNGRIVTAKVVNECPECNEGSLDMSPSLFGQLNDNGYNEEVFPITWYWKSD</sequence>
<dbReference type="EMBL" id="CP143784">
    <property type="protein sequence ID" value="WVN85027.1"/>
    <property type="molecule type" value="Genomic_DNA"/>
</dbReference>
<gene>
    <name evidence="3" type="ORF">L203_100168</name>
</gene>
<dbReference type="PANTHER" id="PTHR31836:SF25">
    <property type="entry name" value="RLPA-LIKE PROTEIN DOUBLE-PSI BETA-BARREL DOMAIN-CONTAINING PROTEIN"/>
    <property type="match status" value="1"/>
</dbReference>
<dbReference type="KEGG" id="cdep:91084384"/>
<evidence type="ECO:0000313" key="3">
    <source>
        <dbReference type="EMBL" id="WVN85027.1"/>
    </source>
</evidence>
<evidence type="ECO:0000256" key="1">
    <source>
        <dbReference type="ARBA" id="ARBA00022729"/>
    </source>
</evidence>
<dbReference type="PANTHER" id="PTHR31836">
    <property type="match status" value="1"/>
</dbReference>
<proteinExistence type="predicted"/>
<dbReference type="SUPFAM" id="SSF50685">
    <property type="entry name" value="Barwin-like endoglucanases"/>
    <property type="match status" value="1"/>
</dbReference>
<name>A0AAJ8JMI3_9TREE</name>
<keyword evidence="4" id="KW-1185">Reference proteome</keyword>
<evidence type="ECO:0000256" key="2">
    <source>
        <dbReference type="SAM" id="SignalP"/>
    </source>
</evidence>
<evidence type="ECO:0008006" key="5">
    <source>
        <dbReference type="Google" id="ProtNLM"/>
    </source>
</evidence>
<feature type="signal peptide" evidence="2">
    <location>
        <begin position="1"/>
        <end position="18"/>
    </location>
</feature>
<reference evidence="3" key="3">
    <citation type="submission" date="2024-01" db="EMBL/GenBank/DDBJ databases">
        <authorList>
            <person name="Coelho M.A."/>
            <person name="David-Palma M."/>
            <person name="Shea T."/>
            <person name="Sun S."/>
            <person name="Cuomo C.A."/>
            <person name="Heitman J."/>
        </authorList>
    </citation>
    <scope>NUCLEOTIDE SEQUENCE</scope>
    <source>
        <strain evidence="3">CBS 7841</strain>
    </source>
</reference>
<dbReference type="InterPro" id="IPR036908">
    <property type="entry name" value="RlpA-like_sf"/>
</dbReference>
<dbReference type="AlphaFoldDB" id="A0AAJ8JMI3"/>
<reference evidence="3" key="1">
    <citation type="submission" date="2016-06" db="EMBL/GenBank/DDBJ databases">
        <authorList>
            <person name="Cuomo C."/>
            <person name="Litvintseva A."/>
            <person name="Heitman J."/>
            <person name="Chen Y."/>
            <person name="Sun S."/>
            <person name="Springer D."/>
            <person name="Dromer F."/>
            <person name="Young S."/>
            <person name="Zeng Q."/>
            <person name="Chapman S."/>
            <person name="Gujja S."/>
            <person name="Saif S."/>
            <person name="Birren B."/>
        </authorList>
    </citation>
    <scope>NUCLEOTIDE SEQUENCE</scope>
    <source>
        <strain evidence="3">CBS 7841</strain>
    </source>
</reference>
<dbReference type="CDD" id="cd22191">
    <property type="entry name" value="DPBB_RlpA_EXP_N-like"/>
    <property type="match status" value="1"/>
</dbReference>
<dbReference type="Proteomes" id="UP000094043">
    <property type="component" value="Chromosome 1"/>
</dbReference>
<dbReference type="RefSeq" id="XP_066065728.1">
    <property type="nucleotide sequence ID" value="XM_066209631.1"/>
</dbReference>